<dbReference type="InterPro" id="IPR045865">
    <property type="entry name" value="ACT-like_dom_sf"/>
</dbReference>
<dbReference type="Proteomes" id="UP000484076">
    <property type="component" value="Unassembled WGS sequence"/>
</dbReference>
<dbReference type="PANTHER" id="PTHR39199">
    <property type="entry name" value="BLR5128 PROTEIN"/>
    <property type="match status" value="1"/>
</dbReference>
<feature type="domain" description="CASTOR ACT" evidence="2">
    <location>
        <begin position="70"/>
        <end position="127"/>
    </location>
</feature>
<dbReference type="InterPro" id="IPR027795">
    <property type="entry name" value="CASTOR_ACT_dom"/>
</dbReference>
<dbReference type="PANTHER" id="PTHR39199:SF1">
    <property type="entry name" value="BLR5128 PROTEIN"/>
    <property type="match status" value="1"/>
</dbReference>
<feature type="domain" description="DUF2241" evidence="1">
    <location>
        <begin position="3"/>
        <end position="67"/>
    </location>
</feature>
<evidence type="ECO:0000259" key="2">
    <source>
        <dbReference type="Pfam" id="PF13840"/>
    </source>
</evidence>
<protein>
    <submittedName>
        <fullName evidence="3">ACT domain-containing protein</fullName>
    </submittedName>
</protein>
<evidence type="ECO:0000259" key="1">
    <source>
        <dbReference type="Pfam" id="PF10000"/>
    </source>
</evidence>
<evidence type="ECO:0000313" key="4">
    <source>
        <dbReference type="Proteomes" id="UP000484076"/>
    </source>
</evidence>
<keyword evidence="4" id="KW-1185">Reference proteome</keyword>
<accession>A0A8X8H4F3</accession>
<dbReference type="Gene3D" id="3.30.2130.10">
    <property type="entry name" value="VC0802-like"/>
    <property type="match status" value="1"/>
</dbReference>
<dbReference type="Pfam" id="PF13840">
    <property type="entry name" value="ACT_7"/>
    <property type="match status" value="1"/>
</dbReference>
<dbReference type="EMBL" id="WHUT02000012">
    <property type="protein sequence ID" value="NUB46169.1"/>
    <property type="molecule type" value="Genomic_DNA"/>
</dbReference>
<dbReference type="SUPFAM" id="SSF55021">
    <property type="entry name" value="ACT-like"/>
    <property type="match status" value="2"/>
</dbReference>
<dbReference type="InterPro" id="IPR018717">
    <property type="entry name" value="DUF2241"/>
</dbReference>
<dbReference type="AlphaFoldDB" id="A0A8X8H4F3"/>
<proteinExistence type="predicted"/>
<gene>
    <name evidence="3" type="ORF">GEU84_017380</name>
</gene>
<reference evidence="3" key="1">
    <citation type="submission" date="2020-05" db="EMBL/GenBank/DDBJ databases">
        <title>Fertoebacter nigrum gen. nov., sp. nov., a new member of the family Rhodobacteraceae.</title>
        <authorList>
            <person name="Szuroczki S."/>
            <person name="Abbaszade G."/>
            <person name="Buni D."/>
            <person name="Schumann P."/>
            <person name="Toth E."/>
        </authorList>
    </citation>
    <scope>NUCLEOTIDE SEQUENCE</scope>
    <source>
        <strain evidence="3">RG-N-1a</strain>
    </source>
</reference>
<organism evidence="3 4">
    <name type="scientific">Fertoeibacter niger</name>
    <dbReference type="NCBI Taxonomy" id="2656921"/>
    <lineage>
        <taxon>Bacteria</taxon>
        <taxon>Pseudomonadati</taxon>
        <taxon>Pseudomonadota</taxon>
        <taxon>Alphaproteobacteria</taxon>
        <taxon>Rhodobacterales</taxon>
        <taxon>Paracoccaceae</taxon>
        <taxon>Fertoeibacter</taxon>
    </lineage>
</organism>
<name>A0A8X8H4F3_9RHOB</name>
<dbReference type="Pfam" id="PF10000">
    <property type="entry name" value="ACT_3"/>
    <property type="match status" value="1"/>
</dbReference>
<evidence type="ECO:0000313" key="3">
    <source>
        <dbReference type="EMBL" id="NUB46169.1"/>
    </source>
</evidence>
<sequence length="135" mass="13889">MDKGETDLATLLRCMVPVLHDQDHGFGLLAVGMAMPAGLAPFAIVAEAEGTTLIAPAADLARHGIAHRAGWARISLTVHSDLAAVGLTAAFATALARQGISANVVAGWHHDHIFVQRERAAEAMAALAALAGPEA</sequence>
<comment type="caution">
    <text evidence="3">The sequence shown here is derived from an EMBL/GenBank/DDBJ whole genome shotgun (WGS) entry which is preliminary data.</text>
</comment>